<proteinExistence type="predicted"/>
<organism evidence="1 2">
    <name type="scientific">Choristoneura fumiferana</name>
    <name type="common">Spruce budworm moth</name>
    <name type="synonym">Archips fumiferana</name>
    <dbReference type="NCBI Taxonomy" id="7141"/>
    <lineage>
        <taxon>Eukaryota</taxon>
        <taxon>Metazoa</taxon>
        <taxon>Ecdysozoa</taxon>
        <taxon>Arthropoda</taxon>
        <taxon>Hexapoda</taxon>
        <taxon>Insecta</taxon>
        <taxon>Pterygota</taxon>
        <taxon>Neoptera</taxon>
        <taxon>Endopterygota</taxon>
        <taxon>Lepidoptera</taxon>
        <taxon>Glossata</taxon>
        <taxon>Ditrysia</taxon>
        <taxon>Tortricoidea</taxon>
        <taxon>Tortricidae</taxon>
        <taxon>Tortricinae</taxon>
        <taxon>Choristoneura</taxon>
    </lineage>
</organism>
<keyword evidence="2" id="KW-1185">Reference proteome</keyword>
<reference evidence="1 2" key="1">
    <citation type="journal article" date="2022" name="Genome Biol. Evol.">
        <title>The Spruce Budworm Genome: Reconstructing the Evolutionary History of Antifreeze Proteins.</title>
        <authorList>
            <person name="Beliveau C."/>
            <person name="Gagne P."/>
            <person name="Picq S."/>
            <person name="Vernygora O."/>
            <person name="Keeling C.I."/>
            <person name="Pinkney K."/>
            <person name="Doucet D."/>
            <person name="Wen F."/>
            <person name="Johnston J.S."/>
            <person name="Maaroufi H."/>
            <person name="Boyle B."/>
            <person name="Laroche J."/>
            <person name="Dewar K."/>
            <person name="Juretic N."/>
            <person name="Blackburn G."/>
            <person name="Nisole A."/>
            <person name="Brunet B."/>
            <person name="Brandao M."/>
            <person name="Lumley L."/>
            <person name="Duan J."/>
            <person name="Quan G."/>
            <person name="Lucarotti C.J."/>
            <person name="Roe A.D."/>
            <person name="Sperling F.A.H."/>
            <person name="Levesque R.C."/>
            <person name="Cusson M."/>
        </authorList>
    </citation>
    <scope>NUCLEOTIDE SEQUENCE [LARGE SCALE GENOMIC DNA]</scope>
    <source>
        <strain evidence="1">Glfc:IPQL:Cfum</strain>
    </source>
</reference>
<evidence type="ECO:0000313" key="2">
    <source>
        <dbReference type="Proteomes" id="UP001064048"/>
    </source>
</evidence>
<evidence type="ECO:0000313" key="1">
    <source>
        <dbReference type="EMBL" id="KAI8426619.1"/>
    </source>
</evidence>
<sequence>MAKEVSMCTQLQQWSPVKETAGAPSVPPQVGYCFHSPKKHPWRPIMGYEEIEVTPMPSQPITNTMVDPCYTTAGMAAEPLRFPNLVTGFDRSPEHAARAALYTRYTQYEWNQNSIKNYNESDAKRNFSERVRNDIMRMLRETDEIGTQGQRDSGRRIGERITDTTFWRNEVSIEMERLVATCEKLNDTRRQLERAIAGIEGPLHIVRAQSKNCRATQHELETDMRNKEYALGIDSIVTTRRVCDTERWAAASAATLQRSQSERAKAVQMLSDTDNLINVSATEIWDQWSKHQQRVHAPRG</sequence>
<protein>
    <submittedName>
        <fullName evidence="1">Uncharacterized protein</fullName>
    </submittedName>
</protein>
<name>A0ACC0JR43_CHOFU</name>
<accession>A0ACC0JR43</accession>
<gene>
    <name evidence="1" type="ORF">MSG28_005399</name>
</gene>
<dbReference type="Proteomes" id="UP001064048">
    <property type="component" value="Chromosome 8"/>
</dbReference>
<dbReference type="EMBL" id="CM046108">
    <property type="protein sequence ID" value="KAI8426619.1"/>
    <property type="molecule type" value="Genomic_DNA"/>
</dbReference>
<comment type="caution">
    <text evidence="1">The sequence shown here is derived from an EMBL/GenBank/DDBJ whole genome shotgun (WGS) entry which is preliminary data.</text>
</comment>